<comment type="caution">
    <text evidence="2">The sequence shown here is derived from an EMBL/GenBank/DDBJ whole genome shotgun (WGS) entry which is preliminary data.</text>
</comment>
<evidence type="ECO:0000256" key="1">
    <source>
        <dbReference type="SAM" id="MobiDB-lite"/>
    </source>
</evidence>
<feature type="region of interest" description="Disordered" evidence="1">
    <location>
        <begin position="459"/>
        <end position="494"/>
    </location>
</feature>
<gene>
    <name evidence="2" type="ORF">IT779_27500</name>
</gene>
<keyword evidence="3" id="KW-1185">Reference proteome</keyword>
<proteinExistence type="predicted"/>
<feature type="compositionally biased region" description="Acidic residues" evidence="1">
    <location>
        <begin position="485"/>
        <end position="494"/>
    </location>
</feature>
<evidence type="ECO:0000313" key="3">
    <source>
        <dbReference type="Proteomes" id="UP000655751"/>
    </source>
</evidence>
<accession>A0A931N6T2</accession>
<dbReference type="AlphaFoldDB" id="A0A931N6T2"/>
<protein>
    <submittedName>
        <fullName evidence="2">Uncharacterized protein</fullName>
    </submittedName>
</protein>
<dbReference type="RefSeq" id="WP_196152331.1">
    <property type="nucleotide sequence ID" value="NZ_JADMLG010000013.1"/>
</dbReference>
<sequence>MSVLTALARVRAAHTGRAEPLASVRHYHLSDRPLVMIPLRLAGEAAAPLAVMLGTDREEPTVLIVPQPRDRVLRLRFVEALAGYVLPHVASYLDAAEDITDKSGEVLGRRCLDAAQIWVPNTGGVDFLRLLGRSVRYNKVDGPNPVSPEIPLLGRWLTWFTERAERPGSASLLPMTSVLAMHWATGQSALEDANLAALLGWIAPPPGLSGAQAAALAEDPLLSPPAGPATDPGFDNEELAPLVNAYDTAIDDVDGTAKTVAAQRLEQALRTQLEPTWHLLWHGIDLLAALPEAANVPARWQRDRGSFTYFADTIDDGVAQARRDAAVSAVRRLLDREAAAEAFAAQRAYDDPRVMAEHRLSGSAFRATVVECEPDRVDTSGKRPVLRPLIRVDTADLFTPAPGETLHSAERSNQKAKVLDFDSGTVTLELSGGMGNGRQAKPGTVPQVGDSVGFTRFSLGSAGGRLTLPEPEDTPWTHGGPPPEYEPDQPEESW</sequence>
<dbReference type="Proteomes" id="UP000655751">
    <property type="component" value="Unassembled WGS sequence"/>
</dbReference>
<dbReference type="EMBL" id="JADMLG010000013">
    <property type="protein sequence ID" value="MBH0780023.1"/>
    <property type="molecule type" value="Genomic_DNA"/>
</dbReference>
<name>A0A931N6T2_9NOCA</name>
<evidence type="ECO:0000313" key="2">
    <source>
        <dbReference type="EMBL" id="MBH0780023.1"/>
    </source>
</evidence>
<reference evidence="2" key="1">
    <citation type="submission" date="2020-11" db="EMBL/GenBank/DDBJ databases">
        <title>Nocardia NEAU-351.nov., a novel actinomycete isolated from the cow dung.</title>
        <authorList>
            <person name="Zhang X."/>
        </authorList>
    </citation>
    <scope>NUCLEOTIDE SEQUENCE</scope>
    <source>
        <strain evidence="2">NEAU-351</strain>
    </source>
</reference>
<organism evidence="2 3">
    <name type="scientific">Nocardia bovistercoris</name>
    <dbReference type="NCBI Taxonomy" id="2785916"/>
    <lineage>
        <taxon>Bacteria</taxon>
        <taxon>Bacillati</taxon>
        <taxon>Actinomycetota</taxon>
        <taxon>Actinomycetes</taxon>
        <taxon>Mycobacteriales</taxon>
        <taxon>Nocardiaceae</taxon>
        <taxon>Nocardia</taxon>
    </lineage>
</organism>